<sequence length="118" mass="13235">MASTKHQSPFPHVDNGVENEAALNKMIDAYDSIMMTIQSFDPFSGSQVLCNVLNDHIKSMSDAIEYHNRLAAEMERSMEALADGLRRLRLTAQDIVNNTNNQVIRLSSKSYGDEDSEQ</sequence>
<dbReference type="AlphaFoldDB" id="A0A327QPL6"/>
<dbReference type="Proteomes" id="UP000249547">
    <property type="component" value="Unassembled WGS sequence"/>
</dbReference>
<name>A0A327QPL6_9BACT</name>
<evidence type="ECO:0000313" key="2">
    <source>
        <dbReference type="Proteomes" id="UP000249547"/>
    </source>
</evidence>
<dbReference type="RefSeq" id="WP_111597898.1">
    <property type="nucleotide sequence ID" value="NZ_QLLL01000004.1"/>
</dbReference>
<evidence type="ECO:0000313" key="1">
    <source>
        <dbReference type="EMBL" id="RAJ05293.1"/>
    </source>
</evidence>
<accession>A0A327QPL6</accession>
<dbReference type="OrthoDB" id="674536at2"/>
<reference evidence="1 2" key="1">
    <citation type="submission" date="2018-06" db="EMBL/GenBank/DDBJ databases">
        <title>Genomic Encyclopedia of Archaeal and Bacterial Type Strains, Phase II (KMG-II): from individual species to whole genera.</title>
        <authorList>
            <person name="Goeker M."/>
        </authorList>
    </citation>
    <scope>NUCLEOTIDE SEQUENCE [LARGE SCALE GENOMIC DNA]</scope>
    <source>
        <strain evidence="1 2">DSM 23857</strain>
    </source>
</reference>
<gene>
    <name evidence="1" type="ORF">LX64_02450</name>
</gene>
<proteinExistence type="predicted"/>
<organism evidence="1 2">
    <name type="scientific">Chitinophaga skermanii</name>
    <dbReference type="NCBI Taxonomy" id="331697"/>
    <lineage>
        <taxon>Bacteria</taxon>
        <taxon>Pseudomonadati</taxon>
        <taxon>Bacteroidota</taxon>
        <taxon>Chitinophagia</taxon>
        <taxon>Chitinophagales</taxon>
        <taxon>Chitinophagaceae</taxon>
        <taxon>Chitinophaga</taxon>
    </lineage>
</organism>
<keyword evidence="2" id="KW-1185">Reference proteome</keyword>
<comment type="caution">
    <text evidence="1">The sequence shown here is derived from an EMBL/GenBank/DDBJ whole genome shotgun (WGS) entry which is preliminary data.</text>
</comment>
<protein>
    <submittedName>
        <fullName evidence="1">Uncharacterized protein</fullName>
    </submittedName>
</protein>
<dbReference type="EMBL" id="QLLL01000004">
    <property type="protein sequence ID" value="RAJ05293.1"/>
    <property type="molecule type" value="Genomic_DNA"/>
</dbReference>